<proteinExistence type="predicted"/>
<evidence type="ECO:0000313" key="3">
    <source>
        <dbReference type="Proteomes" id="UP000015105"/>
    </source>
</evidence>
<organism evidence="2 3">
    <name type="scientific">Aegilops tauschii subsp. strangulata</name>
    <name type="common">Goatgrass</name>
    <dbReference type="NCBI Taxonomy" id="200361"/>
    <lineage>
        <taxon>Eukaryota</taxon>
        <taxon>Viridiplantae</taxon>
        <taxon>Streptophyta</taxon>
        <taxon>Embryophyta</taxon>
        <taxon>Tracheophyta</taxon>
        <taxon>Spermatophyta</taxon>
        <taxon>Magnoliopsida</taxon>
        <taxon>Liliopsida</taxon>
        <taxon>Poales</taxon>
        <taxon>Poaceae</taxon>
        <taxon>BOP clade</taxon>
        <taxon>Pooideae</taxon>
        <taxon>Triticodae</taxon>
        <taxon>Triticeae</taxon>
        <taxon>Triticinae</taxon>
        <taxon>Aegilops</taxon>
    </lineage>
</organism>
<feature type="region of interest" description="Disordered" evidence="1">
    <location>
        <begin position="46"/>
        <end position="74"/>
    </location>
</feature>
<sequence length="74" mass="8145">MFVFVLARLPTNAAVQTKSNNPSLHRPRLLSPFLFCLLSPGPTTMTANHHRHMTETPPPQKPPLMISAANISLS</sequence>
<dbReference type="Gramene" id="AET4Gv20561400.2">
    <property type="protein sequence ID" value="AET4Gv20561400.2"/>
    <property type="gene ID" value="AET4Gv20561400"/>
</dbReference>
<reference evidence="3" key="2">
    <citation type="journal article" date="2017" name="Nat. Plants">
        <title>The Aegilops tauschii genome reveals multiple impacts of transposons.</title>
        <authorList>
            <person name="Zhao G."/>
            <person name="Zou C."/>
            <person name="Li K."/>
            <person name="Wang K."/>
            <person name="Li T."/>
            <person name="Gao L."/>
            <person name="Zhang X."/>
            <person name="Wang H."/>
            <person name="Yang Z."/>
            <person name="Liu X."/>
            <person name="Jiang W."/>
            <person name="Mao L."/>
            <person name="Kong X."/>
            <person name="Jiao Y."/>
            <person name="Jia J."/>
        </authorList>
    </citation>
    <scope>NUCLEOTIDE SEQUENCE [LARGE SCALE GENOMIC DNA]</scope>
    <source>
        <strain evidence="3">cv. AL8/78</strain>
    </source>
</reference>
<evidence type="ECO:0000256" key="1">
    <source>
        <dbReference type="SAM" id="MobiDB-lite"/>
    </source>
</evidence>
<protein>
    <submittedName>
        <fullName evidence="2">Uncharacterized protein</fullName>
    </submittedName>
</protein>
<dbReference type="AlphaFoldDB" id="A0A453IHS5"/>
<reference evidence="2" key="3">
    <citation type="journal article" date="2017" name="Nature">
        <title>Genome sequence of the progenitor of the wheat D genome Aegilops tauschii.</title>
        <authorList>
            <person name="Luo M.C."/>
            <person name="Gu Y.Q."/>
            <person name="Puiu D."/>
            <person name="Wang H."/>
            <person name="Twardziok S.O."/>
            <person name="Deal K.R."/>
            <person name="Huo N."/>
            <person name="Zhu T."/>
            <person name="Wang L."/>
            <person name="Wang Y."/>
            <person name="McGuire P.E."/>
            <person name="Liu S."/>
            <person name="Long H."/>
            <person name="Ramasamy R.K."/>
            <person name="Rodriguez J.C."/>
            <person name="Van S.L."/>
            <person name="Yuan L."/>
            <person name="Wang Z."/>
            <person name="Xia Z."/>
            <person name="Xiao L."/>
            <person name="Anderson O.D."/>
            <person name="Ouyang S."/>
            <person name="Liang Y."/>
            <person name="Zimin A.V."/>
            <person name="Pertea G."/>
            <person name="Qi P."/>
            <person name="Bennetzen J.L."/>
            <person name="Dai X."/>
            <person name="Dawson M.W."/>
            <person name="Muller H.G."/>
            <person name="Kugler K."/>
            <person name="Rivarola-Duarte L."/>
            <person name="Spannagl M."/>
            <person name="Mayer K.F.X."/>
            <person name="Lu F.H."/>
            <person name="Bevan M.W."/>
            <person name="Leroy P."/>
            <person name="Li P."/>
            <person name="You F.M."/>
            <person name="Sun Q."/>
            <person name="Liu Z."/>
            <person name="Lyons E."/>
            <person name="Wicker T."/>
            <person name="Salzberg S.L."/>
            <person name="Devos K.M."/>
            <person name="Dvorak J."/>
        </authorList>
    </citation>
    <scope>NUCLEOTIDE SEQUENCE [LARGE SCALE GENOMIC DNA]</scope>
    <source>
        <strain evidence="2">cv. AL8/78</strain>
    </source>
</reference>
<dbReference type="Proteomes" id="UP000015105">
    <property type="component" value="Chromosome 4D"/>
</dbReference>
<reference evidence="2" key="4">
    <citation type="submission" date="2019-03" db="UniProtKB">
        <authorList>
            <consortium name="EnsemblPlants"/>
        </authorList>
    </citation>
    <scope>IDENTIFICATION</scope>
</reference>
<reference evidence="3" key="1">
    <citation type="journal article" date="2014" name="Science">
        <title>Ancient hybridizations among the ancestral genomes of bread wheat.</title>
        <authorList>
            <consortium name="International Wheat Genome Sequencing Consortium,"/>
            <person name="Marcussen T."/>
            <person name="Sandve S.R."/>
            <person name="Heier L."/>
            <person name="Spannagl M."/>
            <person name="Pfeifer M."/>
            <person name="Jakobsen K.S."/>
            <person name="Wulff B.B."/>
            <person name="Steuernagel B."/>
            <person name="Mayer K.F."/>
            <person name="Olsen O.A."/>
        </authorList>
    </citation>
    <scope>NUCLEOTIDE SEQUENCE [LARGE SCALE GENOMIC DNA]</scope>
    <source>
        <strain evidence="3">cv. AL8/78</strain>
    </source>
</reference>
<keyword evidence="3" id="KW-1185">Reference proteome</keyword>
<reference evidence="2" key="5">
    <citation type="journal article" date="2021" name="G3 (Bethesda)">
        <title>Aegilops tauschii genome assembly Aet v5.0 features greater sequence contiguity and improved annotation.</title>
        <authorList>
            <person name="Wang L."/>
            <person name="Zhu T."/>
            <person name="Rodriguez J.C."/>
            <person name="Deal K.R."/>
            <person name="Dubcovsky J."/>
            <person name="McGuire P.E."/>
            <person name="Lux T."/>
            <person name="Spannagl M."/>
            <person name="Mayer K.F.X."/>
            <person name="Baldrich P."/>
            <person name="Meyers B.C."/>
            <person name="Huo N."/>
            <person name="Gu Y.Q."/>
            <person name="Zhou H."/>
            <person name="Devos K.M."/>
            <person name="Bennetzen J.L."/>
            <person name="Unver T."/>
            <person name="Budak H."/>
            <person name="Gulick P.J."/>
            <person name="Galiba G."/>
            <person name="Kalapos B."/>
            <person name="Nelson D.R."/>
            <person name="Li P."/>
            <person name="You F.M."/>
            <person name="Luo M.C."/>
            <person name="Dvorak J."/>
        </authorList>
    </citation>
    <scope>NUCLEOTIDE SEQUENCE [LARGE SCALE GENOMIC DNA]</scope>
    <source>
        <strain evidence="2">cv. AL8/78</strain>
    </source>
</reference>
<evidence type="ECO:0000313" key="2">
    <source>
        <dbReference type="EnsemblPlants" id="AET4Gv20561400.2"/>
    </source>
</evidence>
<accession>A0A453IHS5</accession>
<name>A0A453IHS5_AEGTS</name>
<dbReference type="EnsemblPlants" id="AET4Gv20561400.2">
    <property type="protein sequence ID" value="AET4Gv20561400.2"/>
    <property type="gene ID" value="AET4Gv20561400"/>
</dbReference>